<dbReference type="Proteomes" id="UP000675881">
    <property type="component" value="Chromosome 8"/>
</dbReference>
<gene>
    <name evidence="1" type="ORF">LSAA_13544</name>
</gene>
<evidence type="ECO:0000313" key="1">
    <source>
        <dbReference type="EMBL" id="CAF3017877.1"/>
    </source>
</evidence>
<dbReference type="AlphaFoldDB" id="A0A7R8D3N2"/>
<keyword evidence="2" id="KW-1185">Reference proteome</keyword>
<evidence type="ECO:0000313" key="2">
    <source>
        <dbReference type="Proteomes" id="UP000675881"/>
    </source>
</evidence>
<sequence>MKDWSSQLIFTTDLKDQRNCFSFKRISRINGLKEIRRYNRRRYSRLVLQYYKNKGIVMKPSSKTNNGSNVNIRNGEVPLSLEYERPIRETNSHGKELQIYSTKLTHNININYIESLSILYNYTFIGESLITSNYVKDPFKNIRNNVDKIVDEDIPASSSMQSTEELSDDIVLSTVETLDLDLNKLVVVNEKLKEKKFDIMETNEACPVESYIVQDKDGSQHSEIFLSSGLVKLYDNNYLIPEEIFEDFVDDSEGVNQMDSFNEICQLRSTNESISNPGETMVLREKRDDNTVLSFGNESPIKQRIDSLCSDPIEYVYLNTGGKKVLHKKRDDQMALSFGNESPIKQRTDSLCSDSIECVSEGSHPQIKIESSIDIDKLYTTSRQLSMTKNQSSASSRNLLKSVSTEMSLRRKGTMLSIKDIPYVNEDYLNEGSSMEIKDLLDEVPSSLEVVDGLLKEDMRLHYADHYEIEISRNYTSYKDEAGNLICRICFKIIEQSSESRHYALDHDVIRLYVTKEIYDNFFTN</sequence>
<reference evidence="1" key="1">
    <citation type="submission" date="2021-02" db="EMBL/GenBank/DDBJ databases">
        <authorList>
            <person name="Bekaert M."/>
        </authorList>
    </citation>
    <scope>NUCLEOTIDE SEQUENCE</scope>
    <source>
        <strain evidence="1">IoA-00</strain>
    </source>
</reference>
<dbReference type="EMBL" id="HG994587">
    <property type="protein sequence ID" value="CAF3017877.1"/>
    <property type="molecule type" value="Genomic_DNA"/>
</dbReference>
<accession>A0A7R8D3N2</accession>
<organism evidence="1 2">
    <name type="scientific">Lepeophtheirus salmonis</name>
    <name type="common">Salmon louse</name>
    <name type="synonym">Caligus salmonis</name>
    <dbReference type="NCBI Taxonomy" id="72036"/>
    <lineage>
        <taxon>Eukaryota</taxon>
        <taxon>Metazoa</taxon>
        <taxon>Ecdysozoa</taxon>
        <taxon>Arthropoda</taxon>
        <taxon>Crustacea</taxon>
        <taxon>Multicrustacea</taxon>
        <taxon>Hexanauplia</taxon>
        <taxon>Copepoda</taxon>
        <taxon>Siphonostomatoida</taxon>
        <taxon>Caligidae</taxon>
        <taxon>Lepeophtheirus</taxon>
    </lineage>
</organism>
<name>A0A7R8D3N2_LEPSM</name>
<proteinExistence type="predicted"/>
<protein>
    <submittedName>
        <fullName evidence="1">(salmon louse) hypothetical protein</fullName>
    </submittedName>
</protein>